<comment type="caution">
    <text evidence="6">The sequence shown here is derived from an EMBL/GenBank/DDBJ whole genome shotgun (WGS) entry which is preliminary data.</text>
</comment>
<dbReference type="OrthoDB" id="289038at2759"/>
<evidence type="ECO:0000256" key="2">
    <source>
        <dbReference type="ARBA" id="ARBA00031500"/>
    </source>
</evidence>
<dbReference type="PROSITE" id="PS50144">
    <property type="entry name" value="MATH"/>
    <property type="match status" value="1"/>
</dbReference>
<dbReference type="InterPro" id="IPR028889">
    <property type="entry name" value="USP"/>
</dbReference>
<dbReference type="SUPFAM" id="SSF54001">
    <property type="entry name" value="Cysteine proteinases"/>
    <property type="match status" value="1"/>
</dbReference>
<dbReference type="InterPro" id="IPR001394">
    <property type="entry name" value="Peptidase_C19_UCH"/>
</dbReference>
<evidence type="ECO:0000313" key="7">
    <source>
        <dbReference type="Proteomes" id="UP000593567"/>
    </source>
</evidence>
<dbReference type="Proteomes" id="UP000593567">
    <property type="component" value="Unassembled WGS sequence"/>
</dbReference>
<dbReference type="PROSITE" id="PS00972">
    <property type="entry name" value="USP_1"/>
    <property type="match status" value="1"/>
</dbReference>
<protein>
    <recommendedName>
        <fullName evidence="1">Ubiquitin carboxyl-terminal hydrolase 7</fullName>
    </recommendedName>
    <alternativeName>
        <fullName evidence="3">Ubiquitin thioesterase 7</fullName>
    </alternativeName>
    <alternativeName>
        <fullName evidence="2">Ubiquitin-specific-processing protease 7</fullName>
    </alternativeName>
</protein>
<sequence>MTNQIDDNHTDTVENHIVPTIDEPMDTTNGDAADGDIVNGVTGDSEHITTAPVQESSAATNGVTPMDEDAIDPCRPEATFHYKIENFSRMKDQLLSPAHLVRNLPWKILAMLRNAPTSDRGQVRTLGFFLQCNAEADSISWSCNASAELRMLKQCPVNGDTETFSRGIQHLFFHKENDWGFSNFMSISDILDPSKGYIKDDSIILEVYVKADAPHGVSWDSKKHTGYVGLKNQGATCYMNSLLQTLYFTNKLRVKKLPSSVLGYELKLYYEQSYCNMPLLDTKNW</sequence>
<dbReference type="PANTHER" id="PTHR47022">
    <property type="entry name" value="BTB AND MATH DOMAIN-CONTAINING PROTEIN 36-RELATED"/>
    <property type="match status" value="1"/>
</dbReference>
<dbReference type="FunFam" id="2.60.210.10:FF:000006">
    <property type="entry name" value="Ubiquitin carboxyl-terminal hydrolase 7"/>
    <property type="match status" value="1"/>
</dbReference>
<reference evidence="6" key="1">
    <citation type="submission" date="2020-06" db="EMBL/GenBank/DDBJ databases">
        <title>Draft genome of Bugula neritina, a colonial animal packing powerful symbionts and potential medicines.</title>
        <authorList>
            <person name="Rayko M."/>
        </authorList>
    </citation>
    <scope>NUCLEOTIDE SEQUENCE [LARGE SCALE GENOMIC DNA]</scope>
    <source>
        <strain evidence="6">Kwan_BN1</strain>
    </source>
</reference>
<proteinExistence type="predicted"/>
<dbReference type="Gene3D" id="3.90.70.10">
    <property type="entry name" value="Cysteine proteinases"/>
    <property type="match status" value="1"/>
</dbReference>
<name>A0A7J7JS11_BUGNE</name>
<evidence type="ECO:0000256" key="1">
    <source>
        <dbReference type="ARBA" id="ARBA00021393"/>
    </source>
</evidence>
<dbReference type="GO" id="GO:0004843">
    <property type="term" value="F:cysteine-type deubiquitinase activity"/>
    <property type="evidence" value="ECO:0007669"/>
    <property type="project" value="InterPro"/>
</dbReference>
<keyword evidence="7" id="KW-1185">Reference proteome</keyword>
<feature type="domain" description="USP" evidence="5">
    <location>
        <begin position="228"/>
        <end position="285"/>
    </location>
</feature>
<dbReference type="AlphaFoldDB" id="A0A7J7JS11"/>
<gene>
    <name evidence="6" type="ORF">EB796_013477</name>
</gene>
<dbReference type="PROSITE" id="PS50235">
    <property type="entry name" value="USP_3"/>
    <property type="match status" value="1"/>
</dbReference>
<dbReference type="InterPro" id="IPR008974">
    <property type="entry name" value="TRAF-like"/>
</dbReference>
<evidence type="ECO:0000256" key="3">
    <source>
        <dbReference type="ARBA" id="ARBA00031508"/>
    </source>
</evidence>
<accession>A0A7J7JS11</accession>
<dbReference type="Pfam" id="PF22486">
    <property type="entry name" value="MATH_2"/>
    <property type="match status" value="1"/>
</dbReference>
<dbReference type="InterPro" id="IPR038765">
    <property type="entry name" value="Papain-like_cys_pep_sf"/>
</dbReference>
<evidence type="ECO:0000259" key="5">
    <source>
        <dbReference type="PROSITE" id="PS50235"/>
    </source>
</evidence>
<dbReference type="SMART" id="SM00061">
    <property type="entry name" value="MATH"/>
    <property type="match status" value="1"/>
</dbReference>
<dbReference type="EMBL" id="VXIV02001976">
    <property type="protein sequence ID" value="KAF6028208.1"/>
    <property type="molecule type" value="Genomic_DNA"/>
</dbReference>
<evidence type="ECO:0000313" key="6">
    <source>
        <dbReference type="EMBL" id="KAF6028208.1"/>
    </source>
</evidence>
<dbReference type="SUPFAM" id="SSF49599">
    <property type="entry name" value="TRAF domain-like"/>
    <property type="match status" value="1"/>
</dbReference>
<dbReference type="InterPro" id="IPR002083">
    <property type="entry name" value="MATH/TRAF_dom"/>
</dbReference>
<dbReference type="Pfam" id="PF00443">
    <property type="entry name" value="UCH"/>
    <property type="match status" value="1"/>
</dbReference>
<dbReference type="PANTHER" id="PTHR47022:SF1">
    <property type="entry name" value="BTB AND MATH DOMAIN-CONTAINING PROTEIN 36-RELATED"/>
    <property type="match status" value="1"/>
</dbReference>
<dbReference type="Gene3D" id="2.60.210.10">
    <property type="entry name" value="Apoptosis, Tumor Necrosis Factor Receptor Associated Protein 2, Chain A"/>
    <property type="match status" value="1"/>
</dbReference>
<feature type="domain" description="MATH" evidence="4">
    <location>
        <begin position="77"/>
        <end position="209"/>
    </location>
</feature>
<dbReference type="InterPro" id="IPR018200">
    <property type="entry name" value="USP_CS"/>
</dbReference>
<evidence type="ECO:0000259" key="4">
    <source>
        <dbReference type="PROSITE" id="PS50144"/>
    </source>
</evidence>
<organism evidence="6 7">
    <name type="scientific">Bugula neritina</name>
    <name type="common">Brown bryozoan</name>
    <name type="synonym">Sertularia neritina</name>
    <dbReference type="NCBI Taxonomy" id="10212"/>
    <lineage>
        <taxon>Eukaryota</taxon>
        <taxon>Metazoa</taxon>
        <taxon>Spiralia</taxon>
        <taxon>Lophotrochozoa</taxon>
        <taxon>Bryozoa</taxon>
        <taxon>Gymnolaemata</taxon>
        <taxon>Cheilostomatida</taxon>
        <taxon>Flustrina</taxon>
        <taxon>Buguloidea</taxon>
        <taxon>Bugulidae</taxon>
        <taxon>Bugula</taxon>
    </lineage>
</organism>
<dbReference type="GO" id="GO:0016579">
    <property type="term" value="P:protein deubiquitination"/>
    <property type="evidence" value="ECO:0007669"/>
    <property type="project" value="InterPro"/>
</dbReference>